<evidence type="ECO:0000313" key="3">
    <source>
        <dbReference type="Proteomes" id="UP001157133"/>
    </source>
</evidence>
<protein>
    <recommendedName>
        <fullName evidence="4">YgjV family protein</fullName>
    </recommendedName>
</protein>
<evidence type="ECO:0008006" key="4">
    <source>
        <dbReference type="Google" id="ProtNLM"/>
    </source>
</evidence>
<evidence type="ECO:0000256" key="1">
    <source>
        <dbReference type="SAM" id="Phobius"/>
    </source>
</evidence>
<organism evidence="2 3">
    <name type="scientific">Thalassotalea eurytherma</name>
    <dbReference type="NCBI Taxonomy" id="1144278"/>
    <lineage>
        <taxon>Bacteria</taxon>
        <taxon>Pseudomonadati</taxon>
        <taxon>Pseudomonadota</taxon>
        <taxon>Gammaproteobacteria</taxon>
        <taxon>Alteromonadales</taxon>
        <taxon>Colwelliaceae</taxon>
        <taxon>Thalassotalea</taxon>
    </lineage>
</organism>
<dbReference type="RefSeq" id="WP_284208086.1">
    <property type="nucleotide sequence ID" value="NZ_BSSU01000010.1"/>
</dbReference>
<evidence type="ECO:0000313" key="2">
    <source>
        <dbReference type="EMBL" id="GLX82715.1"/>
    </source>
</evidence>
<keyword evidence="1" id="KW-0812">Transmembrane</keyword>
<name>A0ABQ6H6A6_9GAMM</name>
<accession>A0ABQ6H6A6</accession>
<feature type="transmembrane region" description="Helical" evidence="1">
    <location>
        <begin position="30"/>
        <end position="47"/>
    </location>
</feature>
<dbReference type="Proteomes" id="UP001157133">
    <property type="component" value="Unassembled WGS sequence"/>
</dbReference>
<keyword evidence="1" id="KW-1133">Transmembrane helix</keyword>
<feature type="transmembrane region" description="Helical" evidence="1">
    <location>
        <begin position="6"/>
        <end position="23"/>
    </location>
</feature>
<reference evidence="2 3" key="1">
    <citation type="submission" date="2023-03" db="EMBL/GenBank/DDBJ databases">
        <title>Draft genome sequence of Thalassotalea eurytherma JCM 18482T.</title>
        <authorList>
            <person name="Sawabe T."/>
        </authorList>
    </citation>
    <scope>NUCLEOTIDE SEQUENCE [LARGE SCALE GENOMIC DNA]</scope>
    <source>
        <strain evidence="2 3">JCM 18482</strain>
    </source>
</reference>
<sequence>MNEMFFDIISWLGLALCIGAFFIKDIIKLRLVTFIGCMCLGIYYTHIDVVQGMISNVIILGINGAYLFKFKFAKLFKRNKTNFEDDLEYS</sequence>
<gene>
    <name evidence="2" type="ORF">theurythT_21670</name>
</gene>
<keyword evidence="1" id="KW-0472">Membrane</keyword>
<comment type="caution">
    <text evidence="2">The sequence shown here is derived from an EMBL/GenBank/DDBJ whole genome shotgun (WGS) entry which is preliminary data.</text>
</comment>
<keyword evidence="3" id="KW-1185">Reference proteome</keyword>
<feature type="transmembrane region" description="Helical" evidence="1">
    <location>
        <begin position="53"/>
        <end position="70"/>
    </location>
</feature>
<dbReference type="EMBL" id="BSSU01000010">
    <property type="protein sequence ID" value="GLX82715.1"/>
    <property type="molecule type" value="Genomic_DNA"/>
</dbReference>
<proteinExistence type="predicted"/>